<dbReference type="PRINTS" id="PR00413">
    <property type="entry name" value="HADHALOGNASE"/>
</dbReference>
<organism evidence="1">
    <name type="scientific">freshwater metagenome</name>
    <dbReference type="NCBI Taxonomy" id="449393"/>
    <lineage>
        <taxon>unclassified sequences</taxon>
        <taxon>metagenomes</taxon>
        <taxon>ecological metagenomes</taxon>
    </lineage>
</organism>
<evidence type="ECO:0000313" key="1">
    <source>
        <dbReference type="EMBL" id="CAB4364706.1"/>
    </source>
</evidence>
<dbReference type="Gene3D" id="3.40.50.1000">
    <property type="entry name" value="HAD superfamily/HAD-like"/>
    <property type="match status" value="1"/>
</dbReference>
<dbReference type="PANTHER" id="PTHR46649:SF4">
    <property type="entry name" value="HALOACID DEHALOGENASE-LIKE HYDROLASE (HAD) SUPERFAMILY PROTEIN"/>
    <property type="match status" value="1"/>
</dbReference>
<dbReference type="PANTHER" id="PTHR46649">
    <property type="match status" value="1"/>
</dbReference>
<dbReference type="AlphaFoldDB" id="A0A6J6A9V1"/>
<name>A0A6J6A9V1_9ZZZZ</name>
<accession>A0A6J6A9V1</accession>
<dbReference type="SFLD" id="SFLDS00003">
    <property type="entry name" value="Haloacid_Dehalogenase"/>
    <property type="match status" value="1"/>
</dbReference>
<reference evidence="1" key="1">
    <citation type="submission" date="2020-05" db="EMBL/GenBank/DDBJ databases">
        <authorList>
            <person name="Chiriac C."/>
            <person name="Salcher M."/>
            <person name="Ghai R."/>
            <person name="Kavagutti S V."/>
        </authorList>
    </citation>
    <scope>NUCLEOTIDE SEQUENCE</scope>
</reference>
<protein>
    <submittedName>
        <fullName evidence="1">Unannotated protein</fullName>
    </submittedName>
</protein>
<evidence type="ECO:0000313" key="2">
    <source>
        <dbReference type="EMBL" id="CAB4736697.1"/>
    </source>
</evidence>
<gene>
    <name evidence="2" type="ORF">UFOPK2656_02596</name>
    <name evidence="1" type="ORF">UFOPK4189_02465</name>
</gene>
<dbReference type="SUPFAM" id="SSF56784">
    <property type="entry name" value="HAD-like"/>
    <property type="match status" value="1"/>
</dbReference>
<proteinExistence type="predicted"/>
<dbReference type="SFLD" id="SFLDG01129">
    <property type="entry name" value="C1.5:_HAD__Beta-PGM__Phosphata"/>
    <property type="match status" value="1"/>
</dbReference>
<dbReference type="InterPro" id="IPR023214">
    <property type="entry name" value="HAD_sf"/>
</dbReference>
<dbReference type="InterPro" id="IPR006439">
    <property type="entry name" value="HAD-SF_hydro_IA"/>
</dbReference>
<dbReference type="NCBIfam" id="TIGR01549">
    <property type="entry name" value="HAD-SF-IA-v1"/>
    <property type="match status" value="1"/>
</dbReference>
<dbReference type="EMBL" id="CAESGF010000017">
    <property type="protein sequence ID" value="CAB4364706.1"/>
    <property type="molecule type" value="Genomic_DNA"/>
</dbReference>
<sequence length="219" mass="23257">MIRAVLFDFGNTLFAHAPLHEVIEIEATALGYPVAQDWARALAERVQHDAHTPQELALQRDLDARVWAERWPVLYAAGDDVVPGLGAAVYRSMHAAAEWVPYVDTVATLATLSALGIPVGIVSNTGWDVRTVFVQYDVARHVDVFVLSCEVGLVKPAAEIFRSACAALGADPAMTLMVGDDPVADAGAVRAGLVTLLVPPMLPGARNGVDAAQRIANVG</sequence>
<dbReference type="InterPro" id="IPR036412">
    <property type="entry name" value="HAD-like_sf"/>
</dbReference>
<dbReference type="EMBL" id="CAEZYF010000020">
    <property type="protein sequence ID" value="CAB4736697.1"/>
    <property type="molecule type" value="Genomic_DNA"/>
</dbReference>
<dbReference type="Pfam" id="PF00702">
    <property type="entry name" value="Hydrolase"/>
    <property type="match status" value="1"/>
</dbReference>